<dbReference type="AlphaFoldDB" id="C5L4Q0"/>
<dbReference type="GeneID" id="9064512"/>
<keyword evidence="4" id="KW-0853">WD repeat</keyword>
<evidence type="ECO:0000313" key="12">
    <source>
        <dbReference type="Proteomes" id="UP000007800"/>
    </source>
</evidence>
<dbReference type="RefSeq" id="XP_002776477.1">
    <property type="nucleotide sequence ID" value="XM_002776431.1"/>
</dbReference>
<organism evidence="12">
    <name type="scientific">Perkinsus marinus (strain ATCC 50983 / TXsc)</name>
    <dbReference type="NCBI Taxonomy" id="423536"/>
    <lineage>
        <taxon>Eukaryota</taxon>
        <taxon>Sar</taxon>
        <taxon>Alveolata</taxon>
        <taxon>Perkinsozoa</taxon>
        <taxon>Perkinsea</taxon>
        <taxon>Perkinsida</taxon>
        <taxon>Perkinsidae</taxon>
        <taxon>Perkinsus</taxon>
    </lineage>
</organism>
<dbReference type="GO" id="GO:0005929">
    <property type="term" value="C:cilium"/>
    <property type="evidence" value="ECO:0007669"/>
    <property type="project" value="UniProtKB-SubCell"/>
</dbReference>
<reference evidence="11 12" key="1">
    <citation type="submission" date="2008-07" db="EMBL/GenBank/DDBJ databases">
        <authorList>
            <person name="El-Sayed N."/>
            <person name="Caler E."/>
            <person name="Inman J."/>
            <person name="Amedeo P."/>
            <person name="Hass B."/>
            <person name="Wortman J."/>
        </authorList>
    </citation>
    <scope>NUCLEOTIDE SEQUENCE [LARGE SCALE GENOMIC DNA]</scope>
    <source>
        <strain evidence="12">ATCC 50983 / TXsc</strain>
    </source>
</reference>
<comment type="subcellular location">
    <subcellularLocation>
        <location evidence="1">Cell projection</location>
        <location evidence="1">Cilium</location>
    </subcellularLocation>
    <subcellularLocation>
        <location evidence="2">Cytoplasm</location>
        <location evidence="2">Cytoskeleton</location>
    </subcellularLocation>
</comment>
<feature type="non-terminal residue" evidence="11">
    <location>
        <position position="1"/>
    </location>
</feature>
<evidence type="ECO:0000256" key="4">
    <source>
        <dbReference type="ARBA" id="ARBA00022574"/>
    </source>
</evidence>
<evidence type="ECO:0000256" key="8">
    <source>
        <dbReference type="ARBA" id="ARBA00023273"/>
    </source>
</evidence>
<proteinExistence type="predicted"/>
<dbReference type="OrthoDB" id="1935234at2759"/>
<feature type="non-terminal residue" evidence="11">
    <location>
        <position position="285"/>
    </location>
</feature>
<evidence type="ECO:0000313" key="11">
    <source>
        <dbReference type="EMBL" id="EER08293.1"/>
    </source>
</evidence>
<evidence type="ECO:0000256" key="3">
    <source>
        <dbReference type="ARBA" id="ARBA00022490"/>
    </source>
</evidence>
<evidence type="ECO:0000256" key="2">
    <source>
        <dbReference type="ARBA" id="ARBA00004245"/>
    </source>
</evidence>
<keyword evidence="7" id="KW-0206">Cytoskeleton</keyword>
<keyword evidence="5" id="KW-0677">Repeat</keyword>
<keyword evidence="6 9" id="KW-0175">Coiled coil</keyword>
<keyword evidence="8" id="KW-0966">Cell projection</keyword>
<gene>
    <name evidence="11" type="ORF">Pmar_PMAR013642</name>
</gene>
<feature type="coiled-coil region" evidence="9">
    <location>
        <begin position="7"/>
        <end position="61"/>
    </location>
</feature>
<protein>
    <submittedName>
        <fullName evidence="11">Uncharacterized protein</fullName>
    </submittedName>
</protein>
<keyword evidence="12" id="KW-1185">Reference proteome</keyword>
<name>C5L4Q0_PERM5</name>
<sequence>VITTRGHYSLEEEKLKAEEERARAVAEKHKEGVRKEVVVLRQELEEIKSDFYKKVEEANLQPLSVKEATTLFTVDDEYVHSLRRDIDATVEGVRVEMAYDIEKSLLGVSKLKEHFLKGLECDQSIQVSSFGSHLARVGTFRLQILPKQFHHELARLRGMLESSEETEEKYTDDEEQEQQQQKGLLTAVLKREMRRAKREERRRRLQEVRDARPDDNIDDEKDVEAIEEAKASIGNHILKLSPQYKLPERMNTDSKMRQMLFLEEAVHSIKTNFNAQVATADEERT</sequence>
<evidence type="ECO:0000256" key="1">
    <source>
        <dbReference type="ARBA" id="ARBA00004138"/>
    </source>
</evidence>
<dbReference type="PANTHER" id="PTHR14885">
    <property type="entry name" value="CILIA- AND FLAGELLA-ASSOCIATED PROTEIN 43-RELATED"/>
    <property type="match status" value="1"/>
</dbReference>
<evidence type="ECO:0000256" key="9">
    <source>
        <dbReference type="SAM" id="Coils"/>
    </source>
</evidence>
<keyword evidence="3" id="KW-0963">Cytoplasm</keyword>
<evidence type="ECO:0000256" key="5">
    <source>
        <dbReference type="ARBA" id="ARBA00022737"/>
    </source>
</evidence>
<accession>C5L4Q0</accession>
<dbReference type="InParanoid" id="C5L4Q0"/>
<dbReference type="PANTHER" id="PTHR14885:SF3">
    <property type="entry name" value="CILIA- AND FLAGELLA-ASSOCIATED PROTEIN 44"/>
    <property type="match status" value="1"/>
</dbReference>
<evidence type="ECO:0000256" key="6">
    <source>
        <dbReference type="ARBA" id="ARBA00023054"/>
    </source>
</evidence>
<dbReference type="Proteomes" id="UP000007800">
    <property type="component" value="Unassembled WGS sequence"/>
</dbReference>
<dbReference type="GO" id="GO:0005856">
    <property type="term" value="C:cytoskeleton"/>
    <property type="evidence" value="ECO:0007669"/>
    <property type="project" value="UniProtKB-SubCell"/>
</dbReference>
<evidence type="ECO:0000256" key="7">
    <source>
        <dbReference type="ARBA" id="ARBA00023212"/>
    </source>
</evidence>
<feature type="compositionally biased region" description="Acidic residues" evidence="10">
    <location>
        <begin position="162"/>
        <end position="177"/>
    </location>
</feature>
<evidence type="ECO:0000256" key="10">
    <source>
        <dbReference type="SAM" id="MobiDB-lite"/>
    </source>
</evidence>
<dbReference type="EMBL" id="GG679114">
    <property type="protein sequence ID" value="EER08293.1"/>
    <property type="molecule type" value="Genomic_DNA"/>
</dbReference>
<feature type="region of interest" description="Disordered" evidence="10">
    <location>
        <begin position="160"/>
        <end position="182"/>
    </location>
</feature>